<accession>A0A2P2MKP5</accession>
<keyword evidence="2" id="KW-0732">Signal</keyword>
<dbReference type="EMBL" id="GGEC01050306">
    <property type="protein sequence ID" value="MBX30790.1"/>
    <property type="molecule type" value="Transcribed_RNA"/>
</dbReference>
<dbReference type="AlphaFoldDB" id="A0A2P2MKP5"/>
<evidence type="ECO:0000256" key="1">
    <source>
        <dbReference type="SAM" id="MobiDB-lite"/>
    </source>
</evidence>
<evidence type="ECO:0000256" key="2">
    <source>
        <dbReference type="SAM" id="SignalP"/>
    </source>
</evidence>
<protein>
    <submittedName>
        <fullName evidence="3">Uncharacterized protein MANES_01G101700</fullName>
    </submittedName>
</protein>
<feature type="signal peptide" evidence="2">
    <location>
        <begin position="1"/>
        <end position="27"/>
    </location>
</feature>
<sequence>MKCPTFLLVSGLLVVLLTLVSPKACVASSNITTSLGMSMAESNLDSEFVMGSEFHRLLSMSGYHIHSLDPSQAPFSQGRYQQYGLPGKNFGSKKEKYNPYKHARLGSS</sequence>
<proteinExistence type="predicted"/>
<feature type="compositionally biased region" description="Basic residues" evidence="1">
    <location>
        <begin position="99"/>
        <end position="108"/>
    </location>
</feature>
<reference evidence="3" key="1">
    <citation type="submission" date="2018-02" db="EMBL/GenBank/DDBJ databases">
        <title>Rhizophora mucronata_Transcriptome.</title>
        <authorList>
            <person name="Meera S.P."/>
            <person name="Sreeshan A."/>
            <person name="Augustine A."/>
        </authorList>
    </citation>
    <scope>NUCLEOTIDE SEQUENCE</scope>
    <source>
        <tissue evidence="3">Leaf</tissue>
    </source>
</reference>
<feature type="region of interest" description="Disordered" evidence="1">
    <location>
        <begin position="86"/>
        <end position="108"/>
    </location>
</feature>
<evidence type="ECO:0000313" key="3">
    <source>
        <dbReference type="EMBL" id="MBX30790.1"/>
    </source>
</evidence>
<name>A0A2P2MKP5_RHIMU</name>
<feature type="chain" id="PRO_5015120546" evidence="2">
    <location>
        <begin position="28"/>
        <end position="108"/>
    </location>
</feature>
<organism evidence="3">
    <name type="scientific">Rhizophora mucronata</name>
    <name type="common">Asiatic mangrove</name>
    <dbReference type="NCBI Taxonomy" id="61149"/>
    <lineage>
        <taxon>Eukaryota</taxon>
        <taxon>Viridiplantae</taxon>
        <taxon>Streptophyta</taxon>
        <taxon>Embryophyta</taxon>
        <taxon>Tracheophyta</taxon>
        <taxon>Spermatophyta</taxon>
        <taxon>Magnoliopsida</taxon>
        <taxon>eudicotyledons</taxon>
        <taxon>Gunneridae</taxon>
        <taxon>Pentapetalae</taxon>
        <taxon>rosids</taxon>
        <taxon>fabids</taxon>
        <taxon>Malpighiales</taxon>
        <taxon>Rhizophoraceae</taxon>
        <taxon>Rhizophora</taxon>
    </lineage>
</organism>